<evidence type="ECO:0000313" key="1">
    <source>
        <dbReference type="EMBL" id="MPN57795.1"/>
    </source>
</evidence>
<dbReference type="EMBL" id="VSSQ01129787">
    <property type="protein sequence ID" value="MPN57795.1"/>
    <property type="molecule type" value="Genomic_DNA"/>
</dbReference>
<organism evidence="1">
    <name type="scientific">bioreactor metagenome</name>
    <dbReference type="NCBI Taxonomy" id="1076179"/>
    <lineage>
        <taxon>unclassified sequences</taxon>
        <taxon>metagenomes</taxon>
        <taxon>ecological metagenomes</taxon>
    </lineage>
</organism>
<name>A0A645J275_9ZZZZ</name>
<accession>A0A645J275</accession>
<gene>
    <name evidence="1" type="ORF">SDC9_205489</name>
</gene>
<proteinExistence type="predicted"/>
<comment type="caution">
    <text evidence="1">The sequence shown here is derived from an EMBL/GenBank/DDBJ whole genome shotgun (WGS) entry which is preliminary data.</text>
</comment>
<dbReference type="AlphaFoldDB" id="A0A645J275"/>
<sequence length="35" mass="3929">MVGLLHATNALLGEDEYCMDYITAFREGRIGPKKD</sequence>
<reference evidence="1" key="1">
    <citation type="submission" date="2019-08" db="EMBL/GenBank/DDBJ databases">
        <authorList>
            <person name="Kucharzyk K."/>
            <person name="Murdoch R.W."/>
            <person name="Higgins S."/>
            <person name="Loffler F."/>
        </authorList>
    </citation>
    <scope>NUCLEOTIDE SEQUENCE</scope>
</reference>
<protein>
    <submittedName>
        <fullName evidence="1">Uncharacterized protein</fullName>
    </submittedName>
</protein>